<dbReference type="Proteomes" id="UP000237819">
    <property type="component" value="Unassembled WGS sequence"/>
</dbReference>
<keyword evidence="1" id="KW-0472">Membrane</keyword>
<keyword evidence="1" id="KW-1133">Transmembrane helix</keyword>
<dbReference type="EMBL" id="PUHZ01000014">
    <property type="protein sequence ID" value="PQO45481.1"/>
    <property type="molecule type" value="Genomic_DNA"/>
</dbReference>
<evidence type="ECO:0000256" key="1">
    <source>
        <dbReference type="SAM" id="Phobius"/>
    </source>
</evidence>
<comment type="caution">
    <text evidence="2">The sequence shown here is derived from an EMBL/GenBank/DDBJ whole genome shotgun (WGS) entry which is preliminary data.</text>
</comment>
<protein>
    <submittedName>
        <fullName evidence="2">Uncharacterized protein</fullName>
    </submittedName>
</protein>
<dbReference type="RefSeq" id="WP_105335972.1">
    <property type="nucleotide sequence ID" value="NZ_PUHZ01000014.1"/>
</dbReference>
<reference evidence="2 3" key="1">
    <citation type="submission" date="2018-02" db="EMBL/GenBank/DDBJ databases">
        <title>Comparative genomes isolates from brazilian mangrove.</title>
        <authorList>
            <person name="Araujo J.E."/>
            <person name="Taketani R.G."/>
            <person name="Silva M.C.P."/>
            <person name="Loureco M.V."/>
            <person name="Andreote F.D."/>
        </authorList>
    </citation>
    <scope>NUCLEOTIDE SEQUENCE [LARGE SCALE GENOMIC DNA]</scope>
    <source>
        <strain evidence="2 3">Nap-Phe MGV</strain>
    </source>
</reference>
<accession>A0A2S8GMB1</accession>
<dbReference type="AlphaFoldDB" id="A0A2S8GMB1"/>
<name>A0A2S8GMB1_9BACT</name>
<evidence type="ECO:0000313" key="2">
    <source>
        <dbReference type="EMBL" id="PQO45481.1"/>
    </source>
</evidence>
<proteinExistence type="predicted"/>
<feature type="transmembrane region" description="Helical" evidence="1">
    <location>
        <begin position="7"/>
        <end position="26"/>
    </location>
</feature>
<keyword evidence="1" id="KW-0812">Transmembrane</keyword>
<gene>
    <name evidence="2" type="ORF">C5Y93_13600</name>
</gene>
<sequence length="170" mass="18876">MDDDRKWYLLAVVVVISLAIAIPQLLEFPTYSDEDRHEICTEIYSQASLLIAQKADEATWKEFSDTSLEQLNQIAKDIEQHPDQKTAGVAAYYSLSTKELPGFIKSRGRGGDGVVKSLSLAERMENEESGLRSMQKLGGGQSSIDSVVIAILAFDVILAAGAIIWWVKWR</sequence>
<feature type="transmembrane region" description="Helical" evidence="1">
    <location>
        <begin position="147"/>
        <end position="167"/>
    </location>
</feature>
<evidence type="ECO:0000313" key="3">
    <source>
        <dbReference type="Proteomes" id="UP000237819"/>
    </source>
</evidence>
<organism evidence="2 3">
    <name type="scientific">Blastopirellula marina</name>
    <dbReference type="NCBI Taxonomy" id="124"/>
    <lineage>
        <taxon>Bacteria</taxon>
        <taxon>Pseudomonadati</taxon>
        <taxon>Planctomycetota</taxon>
        <taxon>Planctomycetia</taxon>
        <taxon>Pirellulales</taxon>
        <taxon>Pirellulaceae</taxon>
        <taxon>Blastopirellula</taxon>
    </lineage>
</organism>